<keyword evidence="2" id="KW-0732">Signal</keyword>
<evidence type="ECO:0000256" key="1">
    <source>
        <dbReference type="SAM" id="MobiDB-lite"/>
    </source>
</evidence>
<gene>
    <name evidence="3" type="ORF">ABC969_01815</name>
</gene>
<protein>
    <recommendedName>
        <fullName evidence="5">Lipoprotein</fullName>
    </recommendedName>
</protein>
<proteinExistence type="predicted"/>
<feature type="chain" id="PRO_5047378424" description="Lipoprotein" evidence="2">
    <location>
        <begin position="22"/>
        <end position="540"/>
    </location>
</feature>
<dbReference type="Proteomes" id="UP001404104">
    <property type="component" value="Unassembled WGS sequence"/>
</dbReference>
<organism evidence="3 4">
    <name type="scientific">Sphingomonas qilianensis</name>
    <dbReference type="NCBI Taxonomy" id="1736690"/>
    <lineage>
        <taxon>Bacteria</taxon>
        <taxon>Pseudomonadati</taxon>
        <taxon>Pseudomonadota</taxon>
        <taxon>Alphaproteobacteria</taxon>
        <taxon>Sphingomonadales</taxon>
        <taxon>Sphingomonadaceae</taxon>
        <taxon>Sphingomonas</taxon>
    </lineage>
</organism>
<dbReference type="RefSeq" id="WP_345862557.1">
    <property type="nucleotide sequence ID" value="NZ_JBDIMF010000001.1"/>
</dbReference>
<comment type="caution">
    <text evidence="3">The sequence shown here is derived from an EMBL/GenBank/DDBJ whole genome shotgun (WGS) entry which is preliminary data.</text>
</comment>
<evidence type="ECO:0000313" key="3">
    <source>
        <dbReference type="EMBL" id="MEN2785154.1"/>
    </source>
</evidence>
<name>A0ABU9XMV6_9SPHN</name>
<evidence type="ECO:0000313" key="4">
    <source>
        <dbReference type="Proteomes" id="UP001404104"/>
    </source>
</evidence>
<accession>A0ABU9XMV6</accession>
<keyword evidence="4" id="KW-1185">Reference proteome</keyword>
<feature type="compositionally biased region" description="Pro residues" evidence="1">
    <location>
        <begin position="41"/>
        <end position="55"/>
    </location>
</feature>
<evidence type="ECO:0000256" key="2">
    <source>
        <dbReference type="SAM" id="SignalP"/>
    </source>
</evidence>
<evidence type="ECO:0008006" key="5">
    <source>
        <dbReference type="Google" id="ProtNLM"/>
    </source>
</evidence>
<feature type="signal peptide" evidence="2">
    <location>
        <begin position="1"/>
        <end position="21"/>
    </location>
</feature>
<feature type="region of interest" description="Disordered" evidence="1">
    <location>
        <begin position="34"/>
        <end position="55"/>
    </location>
</feature>
<dbReference type="PANTHER" id="PTHR41339">
    <property type="entry name" value="LIPL48"/>
    <property type="match status" value="1"/>
</dbReference>
<dbReference type="PANTHER" id="PTHR41339:SF1">
    <property type="entry name" value="SECRETED PROTEIN"/>
    <property type="match status" value="1"/>
</dbReference>
<dbReference type="EMBL" id="JBDIMF010000001">
    <property type="protein sequence ID" value="MEN2785154.1"/>
    <property type="molecule type" value="Genomic_DNA"/>
</dbReference>
<reference evidence="3 4" key="1">
    <citation type="submission" date="2024-05" db="EMBL/GenBank/DDBJ databases">
        <authorList>
            <person name="Liu Q."/>
            <person name="Xin Y.-H."/>
        </authorList>
    </citation>
    <scope>NUCLEOTIDE SEQUENCE [LARGE SCALE GENOMIC DNA]</scope>
    <source>
        <strain evidence="3 4">CGMCC 1.15349</strain>
    </source>
</reference>
<dbReference type="PROSITE" id="PS51257">
    <property type="entry name" value="PROKAR_LIPOPROTEIN"/>
    <property type="match status" value="1"/>
</dbReference>
<sequence>MASFTRISLALLTGTAALALAACDGADGVASPGGVIGGTPAPSPTPTPTPTPTPAPSAIAAFAETAQSGITVTRDEQLAVVNAGTNNNLSGVNPLNGFLPIGAAATATAFNASTINPFFVATSYIGAVNPAGDTWYQGWTCNSSTANFGSTSGSCSAVPTIAATATPAATACPAGTTAAGTNTNYRLCVLPALVSGNLSLPAIAGIAYQINGRVDVGVDTGGDGTAAGGAAATLTFAAGSLIVSNSSDAANDYLVVNRGSRLNAIGTATAPIIFTSQQNLNSASNGDATQGQWGGIILTGKAQISNCNATGIAGGAANCQNVVEGTGNALYGGATAADNSGTLQYVQIRYSGIAISEGNELQGLTLGGTGSGTTLDHIQVHNSSDDGIEIFGGRSNLKYLALTGSDDDGLDTDVGWQGMVQFAIVAQKVGGATTDSFSSEIDSNGNEDFIPRQKGKLANFTFIQTANAPAAIRLRGGADYTFMNGIVKSVVPCLNMVAGTEANGGKSTIRPAGGTGAVPTTIEEDGPPVFRSVYFACNNA</sequence>